<dbReference type="AlphaFoldDB" id="A0A926Y2T1"/>
<sequence length="310" mass="34858">METEAINYARSQVDGLDNIAPSLTQGQTAWQYAQTDQFFSLEEQAAVLRHELEPYRAQIEQSLAQIGWGPEHLANHPTVAQALFSGQQTVPLAIFVTPTIKLEGCLRIVMTEHGPDIRVTPIEPILSIPEKIDGIQLSERERQQLKSEGALPRPFLILENGNLVPTYLRVDEQTNTLEFWRVKPEQLPIKLLGIDLTKDQQLQLASGHQVRLSGLLDQQGEPFTASVSVSAARQSLQFSDFNRMDVQLKPDRQFHQQLAHNNEGGKTDQTLSQETKAGFETTSHKQLETVTGLLDKKTEQQSVKRTRKAH</sequence>
<gene>
    <name evidence="3" type="ORF">IC229_22175</name>
</gene>
<organism evidence="3 4">
    <name type="scientific">Spirosoma profusum</name>
    <dbReference type="NCBI Taxonomy" id="2771354"/>
    <lineage>
        <taxon>Bacteria</taxon>
        <taxon>Pseudomonadati</taxon>
        <taxon>Bacteroidota</taxon>
        <taxon>Cytophagia</taxon>
        <taxon>Cytophagales</taxon>
        <taxon>Cytophagaceae</taxon>
        <taxon>Spirosoma</taxon>
    </lineage>
</organism>
<reference evidence="3" key="1">
    <citation type="submission" date="2020-09" db="EMBL/GenBank/DDBJ databases">
        <authorList>
            <person name="Kim M.K."/>
        </authorList>
    </citation>
    <scope>NUCLEOTIDE SEQUENCE</scope>
    <source>
        <strain evidence="3">BT702</strain>
    </source>
</reference>
<dbReference type="Pfam" id="PF13101">
    <property type="entry name" value="DUF3945"/>
    <property type="match status" value="1"/>
</dbReference>
<comment type="caution">
    <text evidence="3">The sequence shown here is derived from an EMBL/GenBank/DDBJ whole genome shotgun (WGS) entry which is preliminary data.</text>
</comment>
<feature type="domain" description="DUF3945" evidence="2">
    <location>
        <begin position="193"/>
        <end position="239"/>
    </location>
</feature>
<feature type="region of interest" description="Disordered" evidence="1">
    <location>
        <begin position="278"/>
        <end position="310"/>
    </location>
</feature>
<dbReference type="EMBL" id="JACWZY010000021">
    <property type="protein sequence ID" value="MBD2703367.1"/>
    <property type="molecule type" value="Genomic_DNA"/>
</dbReference>
<evidence type="ECO:0000313" key="4">
    <source>
        <dbReference type="Proteomes" id="UP000598820"/>
    </source>
</evidence>
<accession>A0A926Y2T1</accession>
<keyword evidence="4" id="KW-1185">Reference proteome</keyword>
<name>A0A926Y2T1_9BACT</name>
<dbReference type="RefSeq" id="WP_190889216.1">
    <property type="nucleotide sequence ID" value="NZ_JACWZY010000021.1"/>
</dbReference>
<dbReference type="Proteomes" id="UP000598820">
    <property type="component" value="Unassembled WGS sequence"/>
</dbReference>
<evidence type="ECO:0000259" key="2">
    <source>
        <dbReference type="Pfam" id="PF13101"/>
    </source>
</evidence>
<proteinExistence type="predicted"/>
<protein>
    <submittedName>
        <fullName evidence="3">DUF3945 domain-containing protein</fullName>
    </submittedName>
</protein>
<dbReference type="InterPro" id="IPR025222">
    <property type="entry name" value="DUF3945"/>
</dbReference>
<evidence type="ECO:0000313" key="3">
    <source>
        <dbReference type="EMBL" id="MBD2703367.1"/>
    </source>
</evidence>
<evidence type="ECO:0000256" key="1">
    <source>
        <dbReference type="SAM" id="MobiDB-lite"/>
    </source>
</evidence>